<name>C7RRC3_ACCRE</name>
<dbReference type="HOGENOM" id="CLU_1173428_0_0_4"/>
<evidence type="ECO:0000313" key="1">
    <source>
        <dbReference type="EMBL" id="ACV37634.1"/>
    </source>
</evidence>
<dbReference type="EMBL" id="CP001715">
    <property type="protein sequence ID" value="ACV37634.1"/>
    <property type="molecule type" value="Genomic_DNA"/>
</dbReference>
<dbReference type="eggNOG" id="ENOG503317T">
    <property type="taxonomic scope" value="Bacteria"/>
</dbReference>
<proteinExistence type="predicted"/>
<organism evidence="1">
    <name type="scientific">Accumulibacter regalis</name>
    <dbReference type="NCBI Taxonomy" id="522306"/>
    <lineage>
        <taxon>Bacteria</taxon>
        <taxon>Pseudomonadati</taxon>
        <taxon>Pseudomonadota</taxon>
        <taxon>Betaproteobacteria</taxon>
        <taxon>Candidatus Accumulibacter</taxon>
    </lineage>
</organism>
<reference evidence="1" key="1">
    <citation type="submission" date="2009-08" db="EMBL/GenBank/DDBJ databases">
        <authorList>
            <consortium name="US DOE Joint Genome Institute"/>
            <person name="Lucas S."/>
            <person name="Copeland A."/>
            <person name="Lapidus A."/>
            <person name="Glavina del Rio T."/>
            <person name="Dalin E."/>
            <person name="Tice H."/>
            <person name="Bruce D."/>
            <person name="Barry K."/>
            <person name="Pitluck S."/>
            <person name="Lowry S."/>
            <person name="Larimer F."/>
            <person name="Land M."/>
            <person name="Hauser L."/>
            <person name="Kyrpides N."/>
            <person name="Ivanova N."/>
            <person name="McMahon K.D."/>
            <person name="Hugenholtz P."/>
        </authorList>
    </citation>
    <scope>NUCLEOTIDE SEQUENCE</scope>
    <source>
        <strain evidence="1">UW-1</strain>
    </source>
</reference>
<dbReference type="AlphaFoldDB" id="C7RRC3"/>
<accession>C7RRC3</accession>
<sequence length="236" mass="26624">MWPSQYASFLSFLEETLEGHHLIDSTAFTLAFPTYDLMPFDYLDFAEAELEKNTSAARINCIAHLKRAIECELDTFLQVFGLGSVAKNLPQKLQFASDAGLFSSRSIGKLNKARNKLEHEYAVPESLELESYFDIATGFVHSVEGSLYLLSQHNEMHWGNLAELNHVFGGEFSSEKREISFYWQSEGQNLSVVFSSATNVKQMAYGLHVYLLLCRASTLLSADYVVSKLKQIHTKS</sequence>
<reference evidence="1" key="2">
    <citation type="submission" date="2009-09" db="EMBL/GenBank/DDBJ databases">
        <title>Complete sequence of chromosome of Candidatus Accumulibacter phosphatis clade IIA str. UW-1.</title>
        <authorList>
            <consortium name="US DOE Joint Genome Institute"/>
            <person name="Martin H.G."/>
            <person name="Ivanova N."/>
            <person name="Kunin V."/>
            <person name="Warnecke F."/>
            <person name="Barry K."/>
            <person name="He S."/>
            <person name="Salamov A."/>
            <person name="Szeto E."/>
            <person name="Dalin E."/>
            <person name="Pangilinan J.L."/>
            <person name="Lapidus A."/>
            <person name="Lowry S."/>
            <person name="Kyrpides N.C."/>
            <person name="McMahon K.D."/>
            <person name="Hugenholtz P."/>
        </authorList>
    </citation>
    <scope>NUCLEOTIDE SEQUENCE [LARGE SCALE GENOMIC DNA]</scope>
    <source>
        <strain evidence="1">UW-1</strain>
    </source>
</reference>
<protein>
    <submittedName>
        <fullName evidence="1">Uncharacterized protein</fullName>
    </submittedName>
</protein>
<gene>
    <name evidence="1" type="ordered locus">CAP2UW1_4400</name>
</gene>
<dbReference type="KEGG" id="app:CAP2UW1_4400"/>
<dbReference type="OrthoDB" id="6844513at2"/>